<proteinExistence type="predicted"/>
<evidence type="ECO:0000313" key="1">
    <source>
        <dbReference type="EMBL" id="KAI7999435.1"/>
    </source>
</evidence>
<sequence length="230" mass="25574">MSSDNHGTKISDSTIEAMFGVIFVFIGAVVLFTMIRIYSMYCLKNQQRRRRTTINGVAPPPTDLHSAEQPRTGLDQSTIDLIPKFVYKANHHQLSQGEDDRECSVCLSNIIEEAIVRLLPNCKHLFHEDCIDVWLRSHMTCPVCRAMVDPGAQAENDELRVVMEPTAQVENELRVSMEPTAPAPEESTADGLGGSILGLSSFQRMLSQERSSRSIQSCGEAVGAEDIERH</sequence>
<keyword evidence="2" id="KW-1185">Reference proteome</keyword>
<dbReference type="Proteomes" id="UP001060215">
    <property type="component" value="Chromosome 8"/>
</dbReference>
<reference evidence="1 2" key="1">
    <citation type="journal article" date="2022" name="Plant J.">
        <title>Chromosome-level genome of Camellia lanceoleosa provides a valuable resource for understanding genome evolution and self-incompatibility.</title>
        <authorList>
            <person name="Gong W."/>
            <person name="Xiao S."/>
            <person name="Wang L."/>
            <person name="Liao Z."/>
            <person name="Chang Y."/>
            <person name="Mo W."/>
            <person name="Hu G."/>
            <person name="Li W."/>
            <person name="Zhao G."/>
            <person name="Zhu H."/>
            <person name="Hu X."/>
            <person name="Ji K."/>
            <person name="Xiang X."/>
            <person name="Song Q."/>
            <person name="Yuan D."/>
            <person name="Jin S."/>
            <person name="Zhang L."/>
        </authorList>
    </citation>
    <scope>NUCLEOTIDE SEQUENCE [LARGE SCALE GENOMIC DNA]</scope>
    <source>
        <strain evidence="1">SQ_2022a</strain>
    </source>
</reference>
<evidence type="ECO:0000313" key="2">
    <source>
        <dbReference type="Proteomes" id="UP001060215"/>
    </source>
</evidence>
<protein>
    <submittedName>
        <fullName evidence="1">E3 ubiquitin-protein ligase ATL41</fullName>
    </submittedName>
</protein>
<organism evidence="1 2">
    <name type="scientific">Camellia lanceoleosa</name>
    <dbReference type="NCBI Taxonomy" id="1840588"/>
    <lineage>
        <taxon>Eukaryota</taxon>
        <taxon>Viridiplantae</taxon>
        <taxon>Streptophyta</taxon>
        <taxon>Embryophyta</taxon>
        <taxon>Tracheophyta</taxon>
        <taxon>Spermatophyta</taxon>
        <taxon>Magnoliopsida</taxon>
        <taxon>eudicotyledons</taxon>
        <taxon>Gunneridae</taxon>
        <taxon>Pentapetalae</taxon>
        <taxon>asterids</taxon>
        <taxon>Ericales</taxon>
        <taxon>Theaceae</taxon>
        <taxon>Camellia</taxon>
    </lineage>
</organism>
<accession>A0ACC0GEF0</accession>
<name>A0ACC0GEF0_9ERIC</name>
<comment type="caution">
    <text evidence="1">The sequence shown here is derived from an EMBL/GenBank/DDBJ whole genome shotgun (WGS) entry which is preliminary data.</text>
</comment>
<gene>
    <name evidence="1" type="ORF">LOK49_LG09G02019</name>
</gene>
<dbReference type="EMBL" id="CM045765">
    <property type="protein sequence ID" value="KAI7999435.1"/>
    <property type="molecule type" value="Genomic_DNA"/>
</dbReference>